<comment type="similarity">
    <text evidence="1">Belongs to the universal ribosomal protein uL6 family.</text>
</comment>
<dbReference type="InterPro" id="IPR020040">
    <property type="entry name" value="Ribosomal_uL6_a/b-dom"/>
</dbReference>
<dbReference type="InterPro" id="IPR002359">
    <property type="entry name" value="Ribosomal_uL6_CS2"/>
</dbReference>
<organism evidence="5 6">
    <name type="scientific">Cymbomonas tetramitiformis</name>
    <dbReference type="NCBI Taxonomy" id="36881"/>
    <lineage>
        <taxon>Eukaryota</taxon>
        <taxon>Viridiplantae</taxon>
        <taxon>Chlorophyta</taxon>
        <taxon>Pyramimonadophyceae</taxon>
        <taxon>Pyramimonadales</taxon>
        <taxon>Pyramimonadaceae</taxon>
        <taxon>Cymbomonas</taxon>
    </lineage>
</organism>
<dbReference type="SUPFAM" id="SSF56053">
    <property type="entry name" value="Ribosomal protein L6"/>
    <property type="match status" value="2"/>
</dbReference>
<keyword evidence="6" id="KW-1185">Reference proteome</keyword>
<gene>
    <name evidence="5" type="ORF">CYMTET_25994</name>
</gene>
<feature type="domain" description="Large ribosomal subunit protein uL6 alpha-beta" evidence="4">
    <location>
        <begin position="13"/>
        <end position="89"/>
    </location>
</feature>
<dbReference type="Proteomes" id="UP001190700">
    <property type="component" value="Unassembled WGS sequence"/>
</dbReference>
<dbReference type="PROSITE" id="PS00700">
    <property type="entry name" value="RIBOSOMAL_L6_2"/>
    <property type="match status" value="1"/>
</dbReference>
<protein>
    <submittedName>
        <fullName evidence="5">60S ribosomal protein L9-2</fullName>
    </submittedName>
</protein>
<evidence type="ECO:0000313" key="6">
    <source>
        <dbReference type="Proteomes" id="UP001190700"/>
    </source>
</evidence>
<proteinExistence type="inferred from homology"/>
<dbReference type="GO" id="GO:0022625">
    <property type="term" value="C:cytosolic large ribosomal subunit"/>
    <property type="evidence" value="ECO:0007669"/>
    <property type="project" value="TreeGrafter"/>
</dbReference>
<dbReference type="GO" id="GO:0002181">
    <property type="term" value="P:cytoplasmic translation"/>
    <property type="evidence" value="ECO:0007669"/>
    <property type="project" value="TreeGrafter"/>
</dbReference>
<dbReference type="PANTHER" id="PTHR11655">
    <property type="entry name" value="60S/50S RIBOSOMAL PROTEIN L6/L9"/>
    <property type="match status" value="1"/>
</dbReference>
<dbReference type="Pfam" id="PF00347">
    <property type="entry name" value="Ribosomal_L6"/>
    <property type="match status" value="2"/>
</dbReference>
<sequence>MPKPVLSSRTLPIPAGCKVYVKSRSVIVEGPRGKLEKDFKHLSVDMFLFEEEGDQSLKVEVWAGQRKVLSSVRTVCSHVSNMITGVTSGFRYTMRFVYAHFPINANIGKAGEFIELRNFLGEKRVRKVDMLSGVKVARSDDVKDQIYLEGNDIELVSRSAALIHQCCLVKKKDIRMFLDGVYVSEKGAIAAE</sequence>
<keyword evidence="2 5" id="KW-0689">Ribosomal protein</keyword>
<dbReference type="InterPro" id="IPR000702">
    <property type="entry name" value="Ribosomal_uL6-like"/>
</dbReference>
<evidence type="ECO:0000313" key="5">
    <source>
        <dbReference type="EMBL" id="KAK3265312.1"/>
    </source>
</evidence>
<reference evidence="5 6" key="1">
    <citation type="journal article" date="2015" name="Genome Biol. Evol.">
        <title>Comparative Genomics of a Bacterivorous Green Alga Reveals Evolutionary Causalities and Consequences of Phago-Mixotrophic Mode of Nutrition.</title>
        <authorList>
            <person name="Burns J.A."/>
            <person name="Paasch A."/>
            <person name="Narechania A."/>
            <person name="Kim E."/>
        </authorList>
    </citation>
    <scope>NUCLEOTIDE SEQUENCE [LARGE SCALE GENOMIC DNA]</scope>
    <source>
        <strain evidence="5 6">PLY_AMNH</strain>
    </source>
</reference>
<keyword evidence="3" id="KW-0687">Ribonucleoprotein</keyword>
<dbReference type="FunFam" id="3.90.930.12:FF:000004">
    <property type="entry name" value="60S ribosomal protein L9"/>
    <property type="match status" value="1"/>
</dbReference>
<dbReference type="GO" id="GO:0003735">
    <property type="term" value="F:structural constituent of ribosome"/>
    <property type="evidence" value="ECO:0007669"/>
    <property type="project" value="InterPro"/>
</dbReference>
<evidence type="ECO:0000259" key="4">
    <source>
        <dbReference type="Pfam" id="PF00347"/>
    </source>
</evidence>
<name>A0AAE0FSN2_9CHLO</name>
<evidence type="ECO:0000256" key="3">
    <source>
        <dbReference type="ARBA" id="ARBA00023274"/>
    </source>
</evidence>
<dbReference type="GO" id="GO:0019843">
    <property type="term" value="F:rRNA binding"/>
    <property type="evidence" value="ECO:0007669"/>
    <property type="project" value="InterPro"/>
</dbReference>
<feature type="domain" description="Large ribosomal subunit protein uL6 alpha-beta" evidence="4">
    <location>
        <begin position="101"/>
        <end position="180"/>
    </location>
</feature>
<dbReference type="FunFam" id="3.90.930.12:FF:000003">
    <property type="entry name" value="60S ribosomal protein L9"/>
    <property type="match status" value="1"/>
</dbReference>
<evidence type="ECO:0000256" key="2">
    <source>
        <dbReference type="ARBA" id="ARBA00022980"/>
    </source>
</evidence>
<dbReference type="PIRSF" id="PIRSF002162">
    <property type="entry name" value="Ribosomal_L6"/>
    <property type="match status" value="1"/>
</dbReference>
<dbReference type="Gene3D" id="3.90.930.12">
    <property type="entry name" value="Ribosomal protein L6, alpha-beta domain"/>
    <property type="match status" value="2"/>
</dbReference>
<evidence type="ECO:0000256" key="1">
    <source>
        <dbReference type="ARBA" id="ARBA00009356"/>
    </source>
</evidence>
<dbReference type="AlphaFoldDB" id="A0AAE0FSN2"/>
<accession>A0AAE0FSN2</accession>
<dbReference type="PANTHER" id="PTHR11655:SF16">
    <property type="entry name" value="60S RIBOSOMAL PROTEIN L9"/>
    <property type="match status" value="1"/>
</dbReference>
<comment type="caution">
    <text evidence="5">The sequence shown here is derived from an EMBL/GenBank/DDBJ whole genome shotgun (WGS) entry which is preliminary data.</text>
</comment>
<dbReference type="InterPro" id="IPR036789">
    <property type="entry name" value="Ribosomal_uL6-like_a/b-dom_sf"/>
</dbReference>
<dbReference type="EMBL" id="LGRX02014007">
    <property type="protein sequence ID" value="KAK3265312.1"/>
    <property type="molecule type" value="Genomic_DNA"/>
</dbReference>